<evidence type="ECO:0008006" key="5">
    <source>
        <dbReference type="Google" id="ProtNLM"/>
    </source>
</evidence>
<dbReference type="EMBL" id="HBKQ01026178">
    <property type="protein sequence ID" value="CAE2243989.1"/>
    <property type="molecule type" value="Transcribed_RNA"/>
</dbReference>
<feature type="compositionally biased region" description="Basic and acidic residues" evidence="2">
    <location>
        <begin position="63"/>
        <end position="78"/>
    </location>
</feature>
<evidence type="ECO:0000313" key="4">
    <source>
        <dbReference type="EMBL" id="CAE2243989.1"/>
    </source>
</evidence>
<reference evidence="4" key="1">
    <citation type="submission" date="2021-01" db="EMBL/GenBank/DDBJ databases">
        <authorList>
            <person name="Corre E."/>
            <person name="Pelletier E."/>
            <person name="Niang G."/>
            <person name="Scheremetjew M."/>
            <person name="Finn R."/>
            <person name="Kale V."/>
            <person name="Holt S."/>
            <person name="Cochrane G."/>
            <person name="Meng A."/>
            <person name="Brown T."/>
            <person name="Cohen L."/>
        </authorList>
    </citation>
    <scope>NUCLEOTIDE SEQUENCE</scope>
    <source>
        <strain evidence="4">Isolate 1302-5</strain>
    </source>
</reference>
<dbReference type="Pfam" id="PF13516">
    <property type="entry name" value="LRR_6"/>
    <property type="match status" value="1"/>
</dbReference>
<proteinExistence type="predicted"/>
<dbReference type="PANTHER" id="PTHR48064">
    <property type="entry name" value="OS01G0750400 PROTEIN"/>
    <property type="match status" value="1"/>
</dbReference>
<gene>
    <name evidence="4" type="ORF">OAUR00152_LOCUS17728</name>
</gene>
<keyword evidence="3" id="KW-0472">Membrane</keyword>
<feature type="compositionally biased region" description="Acidic residues" evidence="2">
    <location>
        <begin position="45"/>
        <end position="55"/>
    </location>
</feature>
<feature type="region of interest" description="Disordered" evidence="2">
    <location>
        <begin position="645"/>
        <end position="710"/>
    </location>
</feature>
<dbReference type="InterPro" id="IPR001611">
    <property type="entry name" value="Leu-rich_rpt"/>
</dbReference>
<evidence type="ECO:0000256" key="1">
    <source>
        <dbReference type="ARBA" id="ARBA00022737"/>
    </source>
</evidence>
<dbReference type="Gene3D" id="3.80.10.10">
    <property type="entry name" value="Ribonuclease Inhibitor"/>
    <property type="match status" value="3"/>
</dbReference>
<accession>A0A7S4IZD4</accession>
<organism evidence="4">
    <name type="scientific">Odontella aurita</name>
    <dbReference type="NCBI Taxonomy" id="265563"/>
    <lineage>
        <taxon>Eukaryota</taxon>
        <taxon>Sar</taxon>
        <taxon>Stramenopiles</taxon>
        <taxon>Ochrophyta</taxon>
        <taxon>Bacillariophyta</taxon>
        <taxon>Mediophyceae</taxon>
        <taxon>Biddulphiophycidae</taxon>
        <taxon>Eupodiscales</taxon>
        <taxon>Odontellaceae</taxon>
        <taxon>Odontella</taxon>
    </lineage>
</organism>
<keyword evidence="3" id="KW-0812">Transmembrane</keyword>
<feature type="region of interest" description="Disordered" evidence="2">
    <location>
        <begin position="1"/>
        <end position="78"/>
    </location>
</feature>
<feature type="region of interest" description="Disordered" evidence="2">
    <location>
        <begin position="738"/>
        <end position="761"/>
    </location>
</feature>
<feature type="compositionally biased region" description="Basic and acidic residues" evidence="2">
    <location>
        <begin position="25"/>
        <end position="44"/>
    </location>
</feature>
<dbReference type="Pfam" id="PF13855">
    <property type="entry name" value="LRR_8"/>
    <property type="match status" value="1"/>
</dbReference>
<feature type="transmembrane region" description="Helical" evidence="3">
    <location>
        <begin position="85"/>
        <end position="106"/>
    </location>
</feature>
<evidence type="ECO:0000256" key="2">
    <source>
        <dbReference type="SAM" id="MobiDB-lite"/>
    </source>
</evidence>
<feature type="compositionally biased region" description="Polar residues" evidence="2">
    <location>
        <begin position="684"/>
        <end position="694"/>
    </location>
</feature>
<dbReference type="PANTHER" id="PTHR48064:SF6">
    <property type="entry name" value="RECEPTOR-LIKE PROTEIN KINASE 2"/>
    <property type="match status" value="1"/>
</dbReference>
<keyword evidence="3" id="KW-1133">Transmembrane helix</keyword>
<sequence>MMSDESPVEGEPTAVPAPATPGSDVDEHSSKDYFDEESPTSKDGADDDDDDDDVDDKLSQLPHPDELPRDTSHKQESLRRRKKKACLYAVGLIVLCAVAVVTAGVVKRFVLPNMAGSKEEEEVRPVESWTPAPGYYDDDATFERTPAPLDDDASRLVDARTFLIKRGISHFADLDSMGSPQRLAMEWICTADAMRLPVPRIEKLDPKFVQRYSVAVLYYALGGPAKWKTSLNFLKGDSYECGWFDLKQYSMSEGLIKMGVDCDDPTAGDGNGWRRVTRIWIPHDHGLEGTIPPEIRHLTRLTSLSLSHGKIRGTIPDALCDLIQLRELGLSNNYIQGSLPSTLGQLTNLRLLALDSNYLKGNLDVLTNIPSLKYVYLQNNIFRGDGFDDDFLKGNFGLIHLDLSINALEGTVPSRLLNHPTLTALNLHENGGLTGPLKASDFMSPPPLEYLNLRGNGLTGPLPSDLLGGWSSLTYLDLSHNAFTGDFSDVKLGQAIGNMTDLKHLHLGYNPYSAQEFPSFLSIYSKPDLLELGLGGSNLMHTLPPWINMMKKLTYLDLAHNQLDGKINNNLGELTQLQVLLLNDNEFTGTVPTWSSLGAEWTALKLLRLDNNVGISGNLDESVCPGLSDDAEVVAFECPQPPQRRLVESGGGIGGSVNGTDKVVNGTNDADGVYPTSGADDTNDTGSNGTNADSSDGGINGTVADDAGGDDGAAAPVPVAMIQCDCCSTCCEEDGKPCVDEEGSPSITPESSGSGSGSGRTYERYIFKFEEVE</sequence>
<dbReference type="InterPro" id="IPR053038">
    <property type="entry name" value="RLP_Defense"/>
</dbReference>
<dbReference type="FunFam" id="3.80.10.10:FF:000383">
    <property type="entry name" value="Leucine-rich repeat receptor protein kinase EMS1"/>
    <property type="match status" value="1"/>
</dbReference>
<keyword evidence="1" id="KW-0677">Repeat</keyword>
<dbReference type="InterPro" id="IPR032675">
    <property type="entry name" value="LRR_dom_sf"/>
</dbReference>
<protein>
    <recommendedName>
        <fullName evidence="5">L domain-like protein</fullName>
    </recommendedName>
</protein>
<dbReference type="Pfam" id="PF00560">
    <property type="entry name" value="LRR_1"/>
    <property type="match status" value="2"/>
</dbReference>
<feature type="compositionally biased region" description="Low complexity" evidence="2">
    <location>
        <begin position="744"/>
        <end position="753"/>
    </location>
</feature>
<dbReference type="SUPFAM" id="SSF52047">
    <property type="entry name" value="RNI-like"/>
    <property type="match status" value="1"/>
</dbReference>
<evidence type="ECO:0000256" key="3">
    <source>
        <dbReference type="SAM" id="Phobius"/>
    </source>
</evidence>
<name>A0A7S4IZD4_9STRA</name>
<dbReference type="AlphaFoldDB" id="A0A7S4IZD4"/>